<comment type="caution">
    <text evidence="1">The sequence shown here is derived from an EMBL/GenBank/DDBJ whole genome shotgun (WGS) entry which is preliminary data.</text>
</comment>
<dbReference type="SUPFAM" id="SSF50447">
    <property type="entry name" value="Translation proteins"/>
    <property type="match status" value="1"/>
</dbReference>
<evidence type="ECO:0000313" key="2">
    <source>
        <dbReference type="Proteomes" id="UP000229371"/>
    </source>
</evidence>
<protein>
    <recommendedName>
        <fullName evidence="3">Translation elongation factor-like protein</fullName>
    </recommendedName>
</protein>
<evidence type="ECO:0000313" key="1">
    <source>
        <dbReference type="EMBL" id="PIZ01216.1"/>
    </source>
</evidence>
<dbReference type="Gene3D" id="2.40.30.10">
    <property type="entry name" value="Translation factors"/>
    <property type="match status" value="1"/>
</dbReference>
<dbReference type="EMBL" id="PFMI01000008">
    <property type="protein sequence ID" value="PIZ01216.1"/>
    <property type="molecule type" value="Genomic_DNA"/>
</dbReference>
<gene>
    <name evidence="1" type="ORF">COY61_00330</name>
</gene>
<reference evidence="2" key="1">
    <citation type="submission" date="2017-09" db="EMBL/GenBank/DDBJ databases">
        <title>Depth-based differentiation of microbial function through sediment-hosted aquifers and enrichment of novel symbionts in the deep terrestrial subsurface.</title>
        <authorList>
            <person name="Probst A.J."/>
            <person name="Ladd B."/>
            <person name="Jarett J.K."/>
            <person name="Geller-Mcgrath D.E."/>
            <person name="Sieber C.M.K."/>
            <person name="Emerson J.B."/>
            <person name="Anantharaman K."/>
            <person name="Thomas B.C."/>
            <person name="Malmstrom R."/>
            <person name="Stieglmeier M."/>
            <person name="Klingl A."/>
            <person name="Woyke T."/>
            <person name="Ryan C.M."/>
            <person name="Banfield J.F."/>
        </authorList>
    </citation>
    <scope>NUCLEOTIDE SEQUENCE [LARGE SCALE GENOMIC DNA]</scope>
</reference>
<sequence length="87" mass="10062">MLKTKKEEFIGKISHYFDNIKVAVINLEKNLKIGETIRIKGGEKTDFTQEVKSMESEHEKVEKAKKGDSVGMKVKEKIREGYKVYKV</sequence>
<dbReference type="AlphaFoldDB" id="A0A2M7RQ17"/>
<evidence type="ECO:0008006" key="3">
    <source>
        <dbReference type="Google" id="ProtNLM"/>
    </source>
</evidence>
<proteinExistence type="predicted"/>
<dbReference type="Proteomes" id="UP000229371">
    <property type="component" value="Unassembled WGS sequence"/>
</dbReference>
<dbReference type="InterPro" id="IPR009000">
    <property type="entry name" value="Transl_B-barrel_sf"/>
</dbReference>
<accession>A0A2M7RQ17</accession>
<name>A0A2M7RQ17_9BACT</name>
<organism evidence="1 2">
    <name type="scientific">bacterium (Candidatus Gribaldobacteria) CG_4_10_14_0_8_um_filter_33_9</name>
    <dbReference type="NCBI Taxonomy" id="2014266"/>
    <lineage>
        <taxon>Bacteria</taxon>
        <taxon>Candidatus Gribaldobacteria</taxon>
    </lineage>
</organism>